<dbReference type="Proteomes" id="UP001286174">
    <property type="component" value="Unassembled WGS sequence"/>
</dbReference>
<proteinExistence type="predicted"/>
<reference evidence="9 10" key="1">
    <citation type="submission" date="2022-03" db="EMBL/GenBank/DDBJ databases">
        <title>Novel taxa within the pig intestine.</title>
        <authorList>
            <person name="Wylensek D."/>
            <person name="Bishof K."/>
            <person name="Afrizal A."/>
            <person name="Clavel T."/>
        </authorList>
    </citation>
    <scope>NUCLEOTIDE SEQUENCE [LARGE SCALE GENOMIC DNA]</scope>
    <source>
        <strain evidence="9 10">CLA-KB-P133</strain>
    </source>
</reference>
<dbReference type="InterPro" id="IPR003439">
    <property type="entry name" value="ABC_transporter-like_ATP-bd"/>
</dbReference>
<keyword evidence="6" id="KW-0029">Amino-acid transport</keyword>
<evidence type="ECO:0000256" key="2">
    <source>
        <dbReference type="ARBA" id="ARBA00022475"/>
    </source>
</evidence>
<dbReference type="InterPro" id="IPR027417">
    <property type="entry name" value="P-loop_NTPase"/>
</dbReference>
<dbReference type="CDD" id="cd03258">
    <property type="entry name" value="ABC_MetN_methionine_transporter"/>
    <property type="match status" value="1"/>
</dbReference>
<evidence type="ECO:0000256" key="6">
    <source>
        <dbReference type="ARBA" id="ARBA00022970"/>
    </source>
</evidence>
<dbReference type="Gene3D" id="3.40.50.300">
    <property type="entry name" value="P-loop containing nucleotide triphosphate hydrolases"/>
    <property type="match status" value="1"/>
</dbReference>
<dbReference type="EMBL" id="JALBUR010000013">
    <property type="protein sequence ID" value="MDX8419714.1"/>
    <property type="molecule type" value="Genomic_DNA"/>
</dbReference>
<dbReference type="InterPro" id="IPR045865">
    <property type="entry name" value="ACT-like_dom_sf"/>
</dbReference>
<dbReference type="SMART" id="SM00930">
    <property type="entry name" value="NIL"/>
    <property type="match status" value="1"/>
</dbReference>
<sequence>MIEISHLSKTYDLNSSQVHAVNDVSFSIGKGEVFGVIGYSGAGKSTLVRCINFLEKPQSGTISIDGFGTVHAGKEGLLLEKDGRQTQLREKDLRHLRHSIGMIFQHFNLLDRSTVFDNVAYSLRYRHLSGKQIADRVDPLLALVNLSDKRNAYPSQLSGGQKQRVAIARALAAEPQILLCDEATSALDPDATESILALLKKLNKELGLTLVVITHEMAVIKEIADKVAVMENGKIVEEGAVYDIFASPKQPITKKFVESSSGLNKISELLKHQAGMALSSSDSRLVKLVFTRESVGDALISIVSREFDVNVSIVLANVDLVEDSALGAIIASVRGTKENIGKALAYLENRGVRVEGVKA</sequence>
<dbReference type="Pfam" id="PF09383">
    <property type="entry name" value="NIL"/>
    <property type="match status" value="1"/>
</dbReference>
<organism evidence="9 10">
    <name type="scientific">Grylomicrobium aquisgranensis</name>
    <dbReference type="NCBI Taxonomy" id="2926318"/>
    <lineage>
        <taxon>Bacteria</taxon>
        <taxon>Bacillati</taxon>
        <taxon>Bacillota</taxon>
        <taxon>Erysipelotrichia</taxon>
        <taxon>Erysipelotrichales</taxon>
        <taxon>Erysipelotrichaceae</taxon>
        <taxon>Grylomicrobium</taxon>
    </lineage>
</organism>
<dbReference type="PROSITE" id="PS50893">
    <property type="entry name" value="ABC_TRANSPORTER_2"/>
    <property type="match status" value="1"/>
</dbReference>
<dbReference type="PROSITE" id="PS00211">
    <property type="entry name" value="ABC_TRANSPORTER_1"/>
    <property type="match status" value="1"/>
</dbReference>
<dbReference type="PANTHER" id="PTHR43166:SF30">
    <property type="entry name" value="METHIONINE IMPORT ATP-BINDING PROTEIN METN"/>
    <property type="match status" value="1"/>
</dbReference>
<keyword evidence="10" id="KW-1185">Reference proteome</keyword>
<evidence type="ECO:0000256" key="1">
    <source>
        <dbReference type="ARBA" id="ARBA00022448"/>
    </source>
</evidence>
<keyword evidence="2" id="KW-1003">Cell membrane</keyword>
<gene>
    <name evidence="9" type="ORF">MOZ60_06360</name>
</gene>
<dbReference type="PANTHER" id="PTHR43166">
    <property type="entry name" value="AMINO ACID IMPORT ATP-BINDING PROTEIN"/>
    <property type="match status" value="1"/>
</dbReference>
<dbReference type="InterPro" id="IPR018449">
    <property type="entry name" value="NIL_domain"/>
</dbReference>
<evidence type="ECO:0000256" key="4">
    <source>
        <dbReference type="ARBA" id="ARBA00022840"/>
    </source>
</evidence>
<evidence type="ECO:0000256" key="5">
    <source>
        <dbReference type="ARBA" id="ARBA00022967"/>
    </source>
</evidence>
<feature type="domain" description="ABC transporter" evidence="8">
    <location>
        <begin position="2"/>
        <end position="257"/>
    </location>
</feature>
<dbReference type="SUPFAM" id="SSF52540">
    <property type="entry name" value="P-loop containing nucleoside triphosphate hydrolases"/>
    <property type="match status" value="1"/>
</dbReference>
<dbReference type="InterPro" id="IPR041701">
    <property type="entry name" value="MetN_ABC"/>
</dbReference>
<dbReference type="RefSeq" id="WP_370596038.1">
    <property type="nucleotide sequence ID" value="NZ_JALBUR010000013.1"/>
</dbReference>
<evidence type="ECO:0000256" key="7">
    <source>
        <dbReference type="ARBA" id="ARBA00023136"/>
    </source>
</evidence>
<accession>A0AB35U8I4</accession>
<comment type="caution">
    <text evidence="9">The sequence shown here is derived from an EMBL/GenBank/DDBJ whole genome shotgun (WGS) entry which is preliminary data.</text>
</comment>
<evidence type="ECO:0000259" key="8">
    <source>
        <dbReference type="PROSITE" id="PS50893"/>
    </source>
</evidence>
<dbReference type="InterPro" id="IPR003593">
    <property type="entry name" value="AAA+_ATPase"/>
</dbReference>
<evidence type="ECO:0000313" key="9">
    <source>
        <dbReference type="EMBL" id="MDX8419714.1"/>
    </source>
</evidence>
<keyword evidence="1" id="KW-0813">Transport</keyword>
<dbReference type="GO" id="GO:0005524">
    <property type="term" value="F:ATP binding"/>
    <property type="evidence" value="ECO:0007669"/>
    <property type="project" value="UniProtKB-KW"/>
</dbReference>
<dbReference type="GO" id="GO:0016887">
    <property type="term" value="F:ATP hydrolysis activity"/>
    <property type="evidence" value="ECO:0007669"/>
    <property type="project" value="InterPro"/>
</dbReference>
<dbReference type="SUPFAM" id="SSF55021">
    <property type="entry name" value="ACT-like"/>
    <property type="match status" value="1"/>
</dbReference>
<dbReference type="AlphaFoldDB" id="A0AB35U8I4"/>
<evidence type="ECO:0000313" key="10">
    <source>
        <dbReference type="Proteomes" id="UP001286174"/>
    </source>
</evidence>
<protein>
    <submittedName>
        <fullName evidence="9">ATP-binding cassette domain-containing protein</fullName>
    </submittedName>
</protein>
<dbReference type="Gene3D" id="3.30.70.260">
    <property type="match status" value="1"/>
</dbReference>
<keyword evidence="4 9" id="KW-0067">ATP-binding</keyword>
<keyword evidence="5" id="KW-1278">Translocase</keyword>
<dbReference type="InterPro" id="IPR017871">
    <property type="entry name" value="ABC_transporter-like_CS"/>
</dbReference>
<evidence type="ECO:0000256" key="3">
    <source>
        <dbReference type="ARBA" id="ARBA00022741"/>
    </source>
</evidence>
<dbReference type="GO" id="GO:0006865">
    <property type="term" value="P:amino acid transport"/>
    <property type="evidence" value="ECO:0007669"/>
    <property type="project" value="UniProtKB-KW"/>
</dbReference>
<keyword evidence="7" id="KW-0472">Membrane</keyword>
<name>A0AB35U8I4_9FIRM</name>
<dbReference type="Pfam" id="PF00005">
    <property type="entry name" value="ABC_tran"/>
    <property type="match status" value="1"/>
</dbReference>
<dbReference type="InterPro" id="IPR050086">
    <property type="entry name" value="MetN_ABC_transporter-like"/>
</dbReference>
<keyword evidence="3" id="KW-0547">Nucleotide-binding</keyword>
<dbReference type="SMART" id="SM00382">
    <property type="entry name" value="AAA"/>
    <property type="match status" value="1"/>
</dbReference>